<evidence type="ECO:0000313" key="1">
    <source>
        <dbReference type="EMBL" id="MBB5341439.1"/>
    </source>
</evidence>
<organism evidence="1 2">
    <name type="scientific">Tunturiibacter gelidiferens</name>
    <dbReference type="NCBI Taxonomy" id="3069689"/>
    <lineage>
        <taxon>Bacteria</taxon>
        <taxon>Pseudomonadati</taxon>
        <taxon>Acidobacteriota</taxon>
        <taxon>Terriglobia</taxon>
        <taxon>Terriglobales</taxon>
        <taxon>Acidobacteriaceae</taxon>
        <taxon>Tunturiibacter</taxon>
    </lineage>
</organism>
<dbReference type="Proteomes" id="UP000569005">
    <property type="component" value="Unassembled WGS sequence"/>
</dbReference>
<comment type="caution">
    <text evidence="1">The sequence shown here is derived from an EMBL/GenBank/DDBJ whole genome shotgun (WGS) entry which is preliminary data.</text>
</comment>
<accession>A0ACC5P434</accession>
<gene>
    <name evidence="1" type="ORF">HDF13_003772</name>
</gene>
<sequence length="786" mass="88644">MNISSYFEPLSLIGIHEIAVLGDVGSSAVANWRKRFDDFPAPVADLKSGPVFREDQIKVWLAKRLGKELTDANSFYDQLAAKRGDSAELIAKVEETVAKLEAESTSTKRPGMLLGKIQSGKTRAFLGIIARSFDRGYDVAVILTKGTKSLAKQTVMRVRDDFSEFLQRDQVQVYDIMSVPSLTPYELNQKLIFIVKKEDDNLDRLLRAFETDFPGLQQKKILIVDDEADLASVSFRKGKDGTAMPGVISQQIDRLRELSKDSDFLQVTATPYSLYLQPEEDVIEAGQLLFKPRRPAFTVVLPTHGRYVGGDYYFEKNTDSESPAYYFYREVPLEEREALKAEDRRRIKIEQVLSEKRTAVLCDAIFTFLVGGAILRLQAKGRKDTPDKYAFLFHTEQARKSHDWQERIAVAIRDSLIAEAQEDTPRFNELLHRSYSDLKRSVNLEGSRLPSLAEVKTELAAALTGGQLMITKVNSEGDIEQLLDQDGQLKLRTPYNLFIGGQILDRGITINNLIGFYYGRNPKKFQQDTVLQHSRMYGARSMNQLAVTRFYAPQNVYQIMRNIHGFDAALRDAFESGAHERGVYFIQKDPANRVVSCSPNKLMFSQIVSIRPGRRLLPVGFQTISKTTGAKTLQSLDRLIEQLGDSATAPLYIPVESALELLISAYSLLEFEVDGEDERKAHIAALEHLSLTSADVEHQGKVLLLTAKDRNVRRYREEGRFSNAPDTKQQTDMARLHATQIPVLMLLRQNGKETDGWRDLPFWWPVIVTPDQAITSVFASATPGTP</sequence>
<keyword evidence="2" id="KW-1185">Reference proteome</keyword>
<dbReference type="EMBL" id="JACHEA010000001">
    <property type="protein sequence ID" value="MBB5341439.1"/>
    <property type="molecule type" value="Genomic_DNA"/>
</dbReference>
<proteinExistence type="predicted"/>
<protein>
    <submittedName>
        <fullName evidence="1">Uncharacterized protein</fullName>
    </submittedName>
</protein>
<evidence type="ECO:0000313" key="2">
    <source>
        <dbReference type="Proteomes" id="UP000569005"/>
    </source>
</evidence>
<reference evidence="1" key="1">
    <citation type="submission" date="2020-08" db="EMBL/GenBank/DDBJ databases">
        <title>Genomic Encyclopedia of Type Strains, Phase IV (KMG-V): Genome sequencing to study the core and pangenomes of soil and plant-associated prokaryotes.</title>
        <authorList>
            <person name="Whitman W."/>
        </authorList>
    </citation>
    <scope>NUCLEOTIDE SEQUENCE</scope>
    <source>
        <strain evidence="1">M8UP15</strain>
    </source>
</reference>
<name>A0ACC5P434_9BACT</name>